<dbReference type="EMBL" id="MVHM01000005">
    <property type="protein sequence ID" value="ORA38518.1"/>
    <property type="molecule type" value="Genomic_DNA"/>
</dbReference>
<feature type="region of interest" description="Disordered" evidence="1">
    <location>
        <begin position="444"/>
        <end position="534"/>
    </location>
</feature>
<protein>
    <recommendedName>
        <fullName evidence="4">Transposase</fullName>
    </recommendedName>
</protein>
<evidence type="ECO:0000256" key="1">
    <source>
        <dbReference type="SAM" id="MobiDB-lite"/>
    </source>
</evidence>
<sequence length="534" mass="57961">MTAIGVFLGSVYRAELAGRIRCGVLDRAGRAAWRAGRKRAVTAVSSSRWAGTITRAVEDQFQLGMRGLAAHVADLKAAVSVLSERCALHPGERSTAEAGHTVIASAQGSGRRGYRSAAERFTKTRRLAVLRGRLRAAEDALAEGRPSMVVGGTRLWRQRHNLAHSDMTELQWRQQWDAVRMFITADGEAGKVGGNETIRVDPQGCLRVKVPAALTAEFGPHVVIEQPVHFAYRGDEWAERVASRQAVRYDVHFDADRGRWYLDASWRTSPKPVPSLEELRAERVLGVDLNADHLACCVLDASGNPIGEPNSIEVVTAGLAALHRDGRVRAAIVTLLNLAQQHNCGAIVIENLGFTDCRATGRETLGRGKRGKRLRRTVAGIPTAKFRRRLIGMAARRGINVIGVDAAYTSRWGAQHWIQPLRQQTSDPTTVTSHHGAAAAIGRRGLGLAIRRRPAGPRTGQRTGAGKPPVRPSRHLSTTRRYSSSDPPTCPQRGVSVRRKTPIARGQHRSGRSEAVRTPAHSSGTVEGSSPSAT</sequence>
<evidence type="ECO:0000313" key="3">
    <source>
        <dbReference type="Proteomes" id="UP000192441"/>
    </source>
</evidence>
<organism evidence="2 3">
    <name type="scientific">Mycobacterium branderi</name>
    <dbReference type="NCBI Taxonomy" id="43348"/>
    <lineage>
        <taxon>Bacteria</taxon>
        <taxon>Bacillati</taxon>
        <taxon>Actinomycetota</taxon>
        <taxon>Actinomycetes</taxon>
        <taxon>Mycobacteriales</taxon>
        <taxon>Mycobacteriaceae</taxon>
        <taxon>Mycobacterium</taxon>
    </lineage>
</organism>
<evidence type="ECO:0008006" key="4">
    <source>
        <dbReference type="Google" id="ProtNLM"/>
    </source>
</evidence>
<dbReference type="Proteomes" id="UP000192441">
    <property type="component" value="Unassembled WGS sequence"/>
</dbReference>
<dbReference type="AlphaFoldDB" id="A0AA91LYE5"/>
<gene>
    <name evidence="2" type="ORF">BST20_11935</name>
</gene>
<accession>A0AA91LYE5</accession>
<proteinExistence type="predicted"/>
<evidence type="ECO:0000313" key="2">
    <source>
        <dbReference type="EMBL" id="ORA38518.1"/>
    </source>
</evidence>
<feature type="compositionally biased region" description="Basic residues" evidence="1">
    <location>
        <begin position="496"/>
        <end position="510"/>
    </location>
</feature>
<reference evidence="2 3" key="1">
    <citation type="submission" date="2016-12" db="EMBL/GenBank/DDBJ databases">
        <title>The new phylogeny of genus Mycobacterium.</title>
        <authorList>
            <person name="Tortoli E."/>
            <person name="Trovato A."/>
            <person name="Cirillo D.M."/>
        </authorList>
    </citation>
    <scope>NUCLEOTIDE SEQUENCE [LARGE SCALE GENOMIC DNA]</scope>
    <source>
        <strain evidence="2 3">DSM 44624</strain>
    </source>
</reference>
<feature type="compositionally biased region" description="Polar residues" evidence="1">
    <location>
        <begin position="520"/>
        <end position="534"/>
    </location>
</feature>
<comment type="caution">
    <text evidence="2">The sequence shown here is derived from an EMBL/GenBank/DDBJ whole genome shotgun (WGS) entry which is preliminary data.</text>
</comment>
<name>A0AA91LYE5_9MYCO</name>